<dbReference type="OrthoDB" id="194758at2"/>
<keyword evidence="3" id="KW-1185">Reference proteome</keyword>
<dbReference type="InterPro" id="IPR009061">
    <property type="entry name" value="DNA-bd_dom_put_sf"/>
</dbReference>
<evidence type="ECO:0000313" key="2">
    <source>
        <dbReference type="EMBL" id="PSK95841.1"/>
    </source>
</evidence>
<feature type="domain" description="Helix-turn-helix" evidence="1">
    <location>
        <begin position="19"/>
        <end position="68"/>
    </location>
</feature>
<dbReference type="RefSeq" id="WP_106584311.1">
    <property type="nucleotide sequence ID" value="NZ_PYGA01000013.1"/>
</dbReference>
<dbReference type="EMBL" id="PYGA01000013">
    <property type="protein sequence ID" value="PSK95841.1"/>
    <property type="molecule type" value="Genomic_DNA"/>
</dbReference>
<sequence length="75" mass="8320">MSTTGKKAPKSAPAKPRGWLTVDELCDELCIAKSTFHDWRAKGRAPKCVKLPNGSLRIKRAEFEKFMSALEGAAW</sequence>
<proteinExistence type="predicted"/>
<gene>
    <name evidence="2" type="ORF">CLV63_1133</name>
</gene>
<dbReference type="AlphaFoldDB" id="A0A2P8DF51"/>
<evidence type="ECO:0000259" key="1">
    <source>
        <dbReference type="Pfam" id="PF12728"/>
    </source>
</evidence>
<name>A0A2P8DF51_9ACTN</name>
<dbReference type="SUPFAM" id="SSF46955">
    <property type="entry name" value="Putative DNA-binding domain"/>
    <property type="match status" value="1"/>
</dbReference>
<protein>
    <submittedName>
        <fullName evidence="2">Helix-turn-helix protein</fullName>
    </submittedName>
</protein>
<evidence type="ECO:0000313" key="3">
    <source>
        <dbReference type="Proteomes" id="UP000240542"/>
    </source>
</evidence>
<organism evidence="2 3">
    <name type="scientific">Murinocardiopsis flavida</name>
    <dbReference type="NCBI Taxonomy" id="645275"/>
    <lineage>
        <taxon>Bacteria</taxon>
        <taxon>Bacillati</taxon>
        <taxon>Actinomycetota</taxon>
        <taxon>Actinomycetes</taxon>
        <taxon>Streptosporangiales</taxon>
        <taxon>Nocardiopsidaceae</taxon>
        <taxon>Murinocardiopsis</taxon>
    </lineage>
</organism>
<comment type="caution">
    <text evidence="2">The sequence shown here is derived from an EMBL/GenBank/DDBJ whole genome shotgun (WGS) entry which is preliminary data.</text>
</comment>
<dbReference type="Pfam" id="PF12728">
    <property type="entry name" value="HTH_17"/>
    <property type="match status" value="1"/>
</dbReference>
<reference evidence="2 3" key="1">
    <citation type="submission" date="2018-03" db="EMBL/GenBank/DDBJ databases">
        <title>Genomic Encyclopedia of Archaeal and Bacterial Type Strains, Phase II (KMG-II): from individual species to whole genera.</title>
        <authorList>
            <person name="Goeker M."/>
        </authorList>
    </citation>
    <scope>NUCLEOTIDE SEQUENCE [LARGE SCALE GENOMIC DNA]</scope>
    <source>
        <strain evidence="2 3">DSM 45312</strain>
    </source>
</reference>
<dbReference type="InterPro" id="IPR041657">
    <property type="entry name" value="HTH_17"/>
</dbReference>
<accession>A0A2P8DF51</accession>
<dbReference type="Proteomes" id="UP000240542">
    <property type="component" value="Unassembled WGS sequence"/>
</dbReference>